<evidence type="ECO:0000313" key="2">
    <source>
        <dbReference type="Proteomes" id="UP000470875"/>
    </source>
</evidence>
<sequence>MTLFELEDGHLVPAQFGHEVVDGFTPEVLDAVRAQVLEIISRPLFPITWRNIMRHSEAASTPRLTALDASGQVVAVEVLDCLDAETLIDSLSRLADTASMSWTDLASEYSGGVEGFKRGWFQFRESMPPSPPHGPRLVIVAASITEEVRPALDVLSSSGIEVHEMSLRQMSNGRAFLEVSIVGPRMYGHRANLLLGENSAQGMLEEQVIPQLEKHKEPATDTASIAQADVLAKRKTHAHARVEEEPPSAPTRRVGVPFPSRLERRRAAHRERLNTSQGPWPRSPQALEAMGASVGRSVTLVYEGDTPVEAELSAQGVITVSAGEFRDPTDALVAQGIDGRDGWDAWHIGDQYGPTLAEALTELNSQFGA</sequence>
<gene>
    <name evidence="1" type="ORF">FYJ24_05060</name>
</gene>
<dbReference type="Proteomes" id="UP000470875">
    <property type="component" value="Unassembled WGS sequence"/>
</dbReference>
<name>A0A6N7W4B6_9ACTO</name>
<dbReference type="AlphaFoldDB" id="A0A6N7W4B6"/>
<proteinExistence type="predicted"/>
<accession>A0A6N7W4B6</accession>
<dbReference type="EMBL" id="VULO01000005">
    <property type="protein sequence ID" value="MSS84145.1"/>
    <property type="molecule type" value="Genomic_DNA"/>
</dbReference>
<reference evidence="1 2" key="1">
    <citation type="submission" date="2019-08" db="EMBL/GenBank/DDBJ databases">
        <title>In-depth cultivation of the pig gut microbiome towards novel bacterial diversity and tailored functional studies.</title>
        <authorList>
            <person name="Wylensek D."/>
            <person name="Hitch T.C.A."/>
            <person name="Clavel T."/>
        </authorList>
    </citation>
    <scope>NUCLEOTIDE SEQUENCE [LARGE SCALE GENOMIC DNA]</scope>
    <source>
        <strain evidence="1 2">WB03_NA08</strain>
    </source>
</reference>
<keyword evidence="2" id="KW-1185">Reference proteome</keyword>
<evidence type="ECO:0008006" key="3">
    <source>
        <dbReference type="Google" id="ProtNLM"/>
    </source>
</evidence>
<dbReference type="RefSeq" id="WP_154544231.1">
    <property type="nucleotide sequence ID" value="NZ_VULO01000005.1"/>
</dbReference>
<comment type="caution">
    <text evidence="1">The sequence shown here is derived from an EMBL/GenBank/DDBJ whole genome shotgun (WGS) entry which is preliminary data.</text>
</comment>
<protein>
    <recommendedName>
        <fullName evidence="3">RAMA domain-containing protein</fullName>
    </recommendedName>
</protein>
<evidence type="ECO:0000313" key="1">
    <source>
        <dbReference type="EMBL" id="MSS84145.1"/>
    </source>
</evidence>
<organism evidence="1 2">
    <name type="scientific">Scrofimicrobium canadense</name>
    <dbReference type="NCBI Taxonomy" id="2652290"/>
    <lineage>
        <taxon>Bacteria</taxon>
        <taxon>Bacillati</taxon>
        <taxon>Actinomycetota</taxon>
        <taxon>Actinomycetes</taxon>
        <taxon>Actinomycetales</taxon>
        <taxon>Actinomycetaceae</taxon>
        <taxon>Scrofimicrobium</taxon>
    </lineage>
</organism>